<feature type="transmembrane region" description="Helical" evidence="6">
    <location>
        <begin position="447"/>
        <end position="468"/>
    </location>
</feature>
<evidence type="ECO:0000313" key="8">
    <source>
        <dbReference type="EMBL" id="KAG6459400.1"/>
    </source>
</evidence>
<keyword evidence="9" id="KW-1185">Reference proteome</keyword>
<feature type="region of interest" description="Disordered" evidence="5">
    <location>
        <begin position="751"/>
        <end position="778"/>
    </location>
</feature>
<dbReference type="InterPro" id="IPR051856">
    <property type="entry name" value="CSR-E3_Ligase_Protein"/>
</dbReference>
<dbReference type="Pfam" id="PF26039">
    <property type="entry name" value="Dcst2"/>
    <property type="match status" value="1"/>
</dbReference>
<comment type="caution">
    <text evidence="8">The sequence shown here is derived from an EMBL/GenBank/DDBJ whole genome shotgun (WGS) entry which is preliminary data.</text>
</comment>
<evidence type="ECO:0000256" key="4">
    <source>
        <dbReference type="ARBA" id="ARBA00023136"/>
    </source>
</evidence>
<accession>A0A921ZKS4</accession>
<proteinExistence type="predicted"/>
<reference evidence="8" key="1">
    <citation type="journal article" date="2016" name="Insect Biochem. Mol. Biol.">
        <title>Multifaceted biological insights from a draft genome sequence of the tobacco hornworm moth, Manduca sexta.</title>
        <authorList>
            <person name="Kanost M.R."/>
            <person name="Arrese E.L."/>
            <person name="Cao X."/>
            <person name="Chen Y.R."/>
            <person name="Chellapilla S."/>
            <person name="Goldsmith M.R."/>
            <person name="Grosse-Wilde E."/>
            <person name="Heckel D.G."/>
            <person name="Herndon N."/>
            <person name="Jiang H."/>
            <person name="Papanicolaou A."/>
            <person name="Qu J."/>
            <person name="Soulages J.L."/>
            <person name="Vogel H."/>
            <person name="Walters J."/>
            <person name="Waterhouse R.M."/>
            <person name="Ahn S.J."/>
            <person name="Almeida F.C."/>
            <person name="An C."/>
            <person name="Aqrawi P."/>
            <person name="Bretschneider A."/>
            <person name="Bryant W.B."/>
            <person name="Bucks S."/>
            <person name="Chao H."/>
            <person name="Chevignon G."/>
            <person name="Christen J.M."/>
            <person name="Clarke D.F."/>
            <person name="Dittmer N.T."/>
            <person name="Ferguson L.C.F."/>
            <person name="Garavelou S."/>
            <person name="Gordon K.H.J."/>
            <person name="Gunaratna R.T."/>
            <person name="Han Y."/>
            <person name="Hauser F."/>
            <person name="He Y."/>
            <person name="Heidel-Fischer H."/>
            <person name="Hirsh A."/>
            <person name="Hu Y."/>
            <person name="Jiang H."/>
            <person name="Kalra D."/>
            <person name="Klinner C."/>
            <person name="Konig C."/>
            <person name="Kovar C."/>
            <person name="Kroll A.R."/>
            <person name="Kuwar S.S."/>
            <person name="Lee S.L."/>
            <person name="Lehman R."/>
            <person name="Li K."/>
            <person name="Li Z."/>
            <person name="Liang H."/>
            <person name="Lovelace S."/>
            <person name="Lu Z."/>
            <person name="Mansfield J.H."/>
            <person name="McCulloch K.J."/>
            <person name="Mathew T."/>
            <person name="Morton B."/>
            <person name="Muzny D.M."/>
            <person name="Neunemann D."/>
            <person name="Ongeri F."/>
            <person name="Pauchet Y."/>
            <person name="Pu L.L."/>
            <person name="Pyrousis I."/>
            <person name="Rao X.J."/>
            <person name="Redding A."/>
            <person name="Roesel C."/>
            <person name="Sanchez-Gracia A."/>
            <person name="Schaack S."/>
            <person name="Shukla A."/>
            <person name="Tetreau G."/>
            <person name="Wang Y."/>
            <person name="Xiong G.H."/>
            <person name="Traut W."/>
            <person name="Walsh T.K."/>
            <person name="Worley K.C."/>
            <person name="Wu D."/>
            <person name="Wu W."/>
            <person name="Wu Y.Q."/>
            <person name="Zhang X."/>
            <person name="Zou Z."/>
            <person name="Zucker H."/>
            <person name="Briscoe A.D."/>
            <person name="Burmester T."/>
            <person name="Clem R.J."/>
            <person name="Feyereisen R."/>
            <person name="Grimmelikhuijzen C.J.P."/>
            <person name="Hamodrakas S.J."/>
            <person name="Hansson B.S."/>
            <person name="Huguet E."/>
            <person name="Jermiin L.S."/>
            <person name="Lan Q."/>
            <person name="Lehman H.K."/>
            <person name="Lorenzen M."/>
            <person name="Merzendorfer H."/>
            <person name="Michalopoulos I."/>
            <person name="Morton D.B."/>
            <person name="Muthukrishnan S."/>
            <person name="Oakeshott J.G."/>
            <person name="Palmer W."/>
            <person name="Park Y."/>
            <person name="Passarelli A.L."/>
            <person name="Rozas J."/>
            <person name="Schwartz L.M."/>
            <person name="Smith W."/>
            <person name="Southgate A."/>
            <person name="Vilcinskas A."/>
            <person name="Vogt R."/>
            <person name="Wang P."/>
            <person name="Werren J."/>
            <person name="Yu X.Q."/>
            <person name="Zhou J.J."/>
            <person name="Brown S.J."/>
            <person name="Scherer S.E."/>
            <person name="Richards S."/>
            <person name="Blissard G.W."/>
        </authorList>
    </citation>
    <scope>NUCLEOTIDE SEQUENCE</scope>
</reference>
<evidence type="ECO:0000259" key="7">
    <source>
        <dbReference type="Pfam" id="PF07782"/>
    </source>
</evidence>
<evidence type="ECO:0000256" key="2">
    <source>
        <dbReference type="ARBA" id="ARBA00022692"/>
    </source>
</evidence>
<feature type="compositionally biased region" description="Basic residues" evidence="5">
    <location>
        <begin position="751"/>
        <end position="768"/>
    </location>
</feature>
<evidence type="ECO:0000256" key="1">
    <source>
        <dbReference type="ARBA" id="ARBA00004141"/>
    </source>
</evidence>
<feature type="transmembrane region" description="Helical" evidence="6">
    <location>
        <begin position="138"/>
        <end position="157"/>
    </location>
</feature>
<name>A0A921ZKS4_MANSE</name>
<dbReference type="InterPro" id="IPR012858">
    <property type="entry name" value="DC_STAMP-like"/>
</dbReference>
<evidence type="ECO:0000256" key="6">
    <source>
        <dbReference type="SAM" id="Phobius"/>
    </source>
</evidence>
<dbReference type="Pfam" id="PF07782">
    <property type="entry name" value="DC_STAMP"/>
    <property type="match status" value="1"/>
</dbReference>
<keyword evidence="2 6" id="KW-0812">Transmembrane</keyword>
<gene>
    <name evidence="8" type="ORF">O3G_MSEX011356</name>
</gene>
<feature type="compositionally biased region" description="Basic and acidic residues" evidence="5">
    <location>
        <begin position="676"/>
        <end position="688"/>
    </location>
</feature>
<protein>
    <recommendedName>
        <fullName evidence="7">Dendritic cell-specific transmembrane protein-like domain-containing protein</fullName>
    </recommendedName>
</protein>
<keyword evidence="4 6" id="KW-0472">Membrane</keyword>
<dbReference type="EMBL" id="JH668621">
    <property type="protein sequence ID" value="KAG6459400.1"/>
    <property type="molecule type" value="Genomic_DNA"/>
</dbReference>
<feature type="region of interest" description="Disordered" evidence="5">
    <location>
        <begin position="657"/>
        <end position="695"/>
    </location>
</feature>
<feature type="transmembrane region" description="Helical" evidence="6">
    <location>
        <begin position="96"/>
        <end position="118"/>
    </location>
</feature>
<feature type="transmembrane region" description="Helical" evidence="6">
    <location>
        <begin position="362"/>
        <end position="382"/>
    </location>
</feature>
<sequence length="1065" mass="122729">MKMRKSIQLPWRILNYPKKTVLQKWRHYRFDTQKRISKTFRQLYPEGSSLSNFIIYLRTKQTFTNILVKAIFGFIGGYVLSYLCFIFFVYQLSISVVYATVLSFIIGILLTLGLAFSYRIRCLIFLLVPQFFSRFGRYTLTCYALILILTGPATNTLKNSEVLSESMACSQEQIKTSLNNLNESVKKPHNFLKDSVKQIMEKTKKISLELKQIMIKINRLILSVVSAIQMNFEWLKSIAVNCNKKLGTPHEFCTQVLKNSIAYCEEVFGAVSKLCDKTNLAREACADTKAFEAFCGVSEFVDDCFLATVRRRLKDFSDRIEAMMHVEVRTHHSYSFSADTSGSTSQVAAGIVTEIRNRADPLLTWLSWSSCVTSLFLLLIIFRAKYYQHMYETRSRFDNRYVSKELRDLDLKRLREGRETILPLNRREKAKYINITSFRLLTSERTYWSRSVVFMTITTFKLLIHMVADYSLYWVLMTIKYHGSLQTPLPAELPRPYFDVSDAGLVGRFLKSTLSILEIPLFNTDSSASCLPNPKPPDFRRYTQIGVLIFLLWFFALFEPYGLRLRHVIMSHYRPERARERAVWLYNHILRTRGKYIYDVYCNKLFFILLSMEYLLYIKLCECKDCPGTYCCSCFAEIGQLCTICLSPEDYGDLSDVSLERGSSGESSDSEDENDDNGHSRINTERKKYPGRRYNENNNITKYLKTTNQKNVAPRTKQLMINTKTTDDCIDVKHLTNTLCFENCKKNSKRVKRKKGDKKKSEKKHNRKCRETDNHNKLNTGTLYGHIKKLKSLKTICSTCWSNVKLQIAKCTSSGMLKINVPRKENPDNNQLKIRRKSKIDITKKALERFRNRISQKFQKGPSTKNVTRKLVKAAEVSRERIGRIILRQNNSSTTRRVNYFRSIVNNDVGSINDIFEETGRKFCIKTNQSLIDQENPATHCEGDGSYNDDCNLPAPCDSNTSRKTSEMDTLNSKKKKCVCDKSKNVPRLKTPLKLMRDLCASLFGSSTEEETSCIIRKENKANKGVNVLPKVKSLYLLPTYPSKSNSGPHHSSGMGSARNCASIC</sequence>
<feature type="region of interest" description="Disordered" evidence="5">
    <location>
        <begin position="1044"/>
        <end position="1065"/>
    </location>
</feature>
<keyword evidence="3 6" id="KW-1133">Transmembrane helix</keyword>
<dbReference type="GO" id="GO:0016020">
    <property type="term" value="C:membrane"/>
    <property type="evidence" value="ECO:0007669"/>
    <property type="project" value="UniProtKB-SubCell"/>
</dbReference>
<dbReference type="PANTHER" id="PTHR21041">
    <property type="entry name" value="DENDRITIC CELL-SPECIFIC TRANSMEMBRANE PROTEIN"/>
    <property type="match status" value="1"/>
</dbReference>
<reference evidence="8" key="2">
    <citation type="submission" date="2020-12" db="EMBL/GenBank/DDBJ databases">
        <authorList>
            <person name="Kanost M."/>
        </authorList>
    </citation>
    <scope>NUCLEOTIDE SEQUENCE</scope>
</reference>
<feature type="transmembrane region" description="Helical" evidence="6">
    <location>
        <begin position="66"/>
        <end position="90"/>
    </location>
</feature>
<dbReference type="PANTHER" id="PTHR21041:SF9">
    <property type="entry name" value="DENDRITIC CELL-SPECIFIC TRANSMEMBRANE PROTEIN-LIKE DOMAIN-CONTAINING PROTEIN"/>
    <property type="match status" value="1"/>
</dbReference>
<organism evidence="8 9">
    <name type="scientific">Manduca sexta</name>
    <name type="common">Tobacco hawkmoth</name>
    <name type="synonym">Tobacco hornworm</name>
    <dbReference type="NCBI Taxonomy" id="7130"/>
    <lineage>
        <taxon>Eukaryota</taxon>
        <taxon>Metazoa</taxon>
        <taxon>Ecdysozoa</taxon>
        <taxon>Arthropoda</taxon>
        <taxon>Hexapoda</taxon>
        <taxon>Insecta</taxon>
        <taxon>Pterygota</taxon>
        <taxon>Neoptera</taxon>
        <taxon>Endopterygota</taxon>
        <taxon>Lepidoptera</taxon>
        <taxon>Glossata</taxon>
        <taxon>Ditrysia</taxon>
        <taxon>Bombycoidea</taxon>
        <taxon>Sphingidae</taxon>
        <taxon>Sphinginae</taxon>
        <taxon>Sphingini</taxon>
        <taxon>Manduca</taxon>
    </lineage>
</organism>
<feature type="domain" description="Dendritic cell-specific transmembrane protein-like" evidence="7">
    <location>
        <begin position="397"/>
        <end position="586"/>
    </location>
</feature>
<evidence type="ECO:0000256" key="5">
    <source>
        <dbReference type="SAM" id="MobiDB-lite"/>
    </source>
</evidence>
<feature type="transmembrane region" description="Helical" evidence="6">
    <location>
        <begin position="596"/>
        <end position="617"/>
    </location>
</feature>
<evidence type="ECO:0000256" key="3">
    <source>
        <dbReference type="ARBA" id="ARBA00022989"/>
    </source>
</evidence>
<dbReference type="AlphaFoldDB" id="A0A921ZKS4"/>
<dbReference type="Proteomes" id="UP000791440">
    <property type="component" value="Unassembled WGS sequence"/>
</dbReference>
<evidence type="ECO:0000313" key="9">
    <source>
        <dbReference type="Proteomes" id="UP000791440"/>
    </source>
</evidence>
<feature type="transmembrane region" description="Helical" evidence="6">
    <location>
        <begin position="542"/>
        <end position="563"/>
    </location>
</feature>
<comment type="subcellular location">
    <subcellularLocation>
        <location evidence="1">Membrane</location>
        <topology evidence="1">Multi-pass membrane protein</topology>
    </subcellularLocation>
</comment>